<dbReference type="EMBL" id="CAXAMM010000116">
    <property type="protein sequence ID" value="CAK8986070.1"/>
    <property type="molecule type" value="Genomic_DNA"/>
</dbReference>
<dbReference type="GO" id="GO:0016829">
    <property type="term" value="F:lyase activity"/>
    <property type="evidence" value="ECO:0007669"/>
    <property type="project" value="UniProtKB-KW"/>
</dbReference>
<proteinExistence type="predicted"/>
<evidence type="ECO:0000256" key="1">
    <source>
        <dbReference type="SAM" id="MobiDB-lite"/>
    </source>
</evidence>
<feature type="transmembrane region" description="Helical" evidence="2">
    <location>
        <begin position="200"/>
        <end position="226"/>
    </location>
</feature>
<dbReference type="InterPro" id="IPR008930">
    <property type="entry name" value="Terpenoid_cyclase/PrenylTrfase"/>
</dbReference>
<dbReference type="Proteomes" id="UP001642464">
    <property type="component" value="Unassembled WGS sequence"/>
</dbReference>
<feature type="compositionally biased region" description="Basic and acidic residues" evidence="1">
    <location>
        <begin position="27"/>
        <end position="45"/>
    </location>
</feature>
<accession>A0ABP0H7N4</accession>
<reference evidence="3 4" key="1">
    <citation type="submission" date="2024-02" db="EMBL/GenBank/DDBJ databases">
        <authorList>
            <person name="Chen Y."/>
            <person name="Shah S."/>
            <person name="Dougan E. K."/>
            <person name="Thang M."/>
            <person name="Chan C."/>
        </authorList>
    </citation>
    <scope>NUCLEOTIDE SEQUENCE [LARGE SCALE GENOMIC DNA]</scope>
</reference>
<gene>
    <name evidence="3" type="ORF">SCF082_LOCUS399</name>
</gene>
<dbReference type="CDD" id="cd00688">
    <property type="entry name" value="ISOPREN_C2_like"/>
    <property type="match status" value="1"/>
</dbReference>
<evidence type="ECO:0000313" key="3">
    <source>
        <dbReference type="EMBL" id="CAK8986070.1"/>
    </source>
</evidence>
<keyword evidence="3" id="KW-0456">Lyase</keyword>
<organism evidence="3 4">
    <name type="scientific">Durusdinium trenchii</name>
    <dbReference type="NCBI Taxonomy" id="1381693"/>
    <lineage>
        <taxon>Eukaryota</taxon>
        <taxon>Sar</taxon>
        <taxon>Alveolata</taxon>
        <taxon>Dinophyceae</taxon>
        <taxon>Suessiales</taxon>
        <taxon>Symbiodiniaceae</taxon>
        <taxon>Durusdinium</taxon>
    </lineage>
</organism>
<evidence type="ECO:0000313" key="4">
    <source>
        <dbReference type="Proteomes" id="UP001642464"/>
    </source>
</evidence>
<keyword evidence="2" id="KW-1133">Transmembrane helix</keyword>
<sequence length="596" mass="65598">MTGEQLVDSLHVATGKGFGSEELTMDGDAKRPDKTQQRQDPITIREDPLTPLQPMALANGANANRVVDFSDDSGLTQLALEEQTVETFVDGLFERILTRPARSDEREILVELLREGYADRVVAGPEVVPPKRIFRTGITWSTHFAPEADVEAMRRQREVLEGDKPTVRLAADWRERAEDVVWTLINRLGRRMIEMSREELFATLTSFSVHLILLVVMALVILPLPFRDPSEEIVVRTTVPAEPELDAVEQLDVVPEEIKDPAAHDAAAALALPTETVAEQPSSVRVDVSQRSLVAAVAAEEFLARADLTDLAGRSQESRGILLRAFGGSEESEIAVSSGLKWLAMHQRPNGSWNFDHRTDACGEECADAGTLTEATVAATSMALLCYLGAGHTHQKGTYQPQVSRGLKFLLKEYERAEIAGDLRQIAGNSGMYAQGLATITLCEAYGMTKDETLMEPAQRAVRFVEEAQHPTNGGWRYKLRDATGDTSVVGWQIMALTSAEMADLKVRKLILTKVSRYLDSVSLGNGAYYGYTQPQKKASTTAIGLLSRMYLGWNAKRPALKEGVEYLAQIGTRRDMPRGVGHPKIHTDVMEGVTT</sequence>
<keyword evidence="2" id="KW-0472">Membrane</keyword>
<comment type="caution">
    <text evidence="3">The sequence shown here is derived from an EMBL/GenBank/DDBJ whole genome shotgun (WGS) entry which is preliminary data.</text>
</comment>
<dbReference type="SUPFAM" id="SSF48239">
    <property type="entry name" value="Terpenoid cyclases/Protein prenyltransferases"/>
    <property type="match status" value="1"/>
</dbReference>
<name>A0ABP0H7N4_9DINO</name>
<keyword evidence="2" id="KW-0812">Transmembrane</keyword>
<dbReference type="Gene3D" id="1.50.10.20">
    <property type="match status" value="2"/>
</dbReference>
<protein>
    <submittedName>
        <fullName evidence="3">Pectic acid lyase</fullName>
    </submittedName>
</protein>
<feature type="region of interest" description="Disordered" evidence="1">
    <location>
        <begin position="1"/>
        <end position="45"/>
    </location>
</feature>
<keyword evidence="4" id="KW-1185">Reference proteome</keyword>
<evidence type="ECO:0000256" key="2">
    <source>
        <dbReference type="SAM" id="Phobius"/>
    </source>
</evidence>